<name>A0A7V4JR60_9BACT</name>
<proteinExistence type="predicted"/>
<comment type="caution">
    <text evidence="1">The sequence shown here is derived from an EMBL/GenBank/DDBJ whole genome shotgun (WGS) entry which is preliminary data.</text>
</comment>
<evidence type="ECO:0000313" key="1">
    <source>
        <dbReference type="EMBL" id="HGU16193.1"/>
    </source>
</evidence>
<organism evidence="1">
    <name type="scientific">Thermodesulfobacterium geofontis</name>
    <dbReference type="NCBI Taxonomy" id="1295609"/>
    <lineage>
        <taxon>Bacteria</taxon>
        <taxon>Pseudomonadati</taxon>
        <taxon>Thermodesulfobacteriota</taxon>
        <taxon>Thermodesulfobacteria</taxon>
        <taxon>Thermodesulfobacteriales</taxon>
        <taxon>Thermodesulfobacteriaceae</taxon>
        <taxon>Thermodesulfobacterium</taxon>
    </lineage>
</organism>
<dbReference type="EMBL" id="DTEI01000104">
    <property type="protein sequence ID" value="HGU16193.1"/>
    <property type="molecule type" value="Genomic_DNA"/>
</dbReference>
<protein>
    <submittedName>
        <fullName evidence="1">Uncharacterized protein</fullName>
    </submittedName>
</protein>
<sequence length="98" mass="11756">MRKLAILSLFMFLFSLKGGYVDNYLNRNFYQEAEKSYSKKPDIIESNFGGKCFFFDKDKDIFFELKDLTKVFENIIRAWTKLAYILKLKEKEKTNKKI</sequence>
<gene>
    <name evidence="1" type="ORF">ENU91_06050</name>
</gene>
<dbReference type="AlphaFoldDB" id="A0A7V4JR60"/>
<accession>A0A7V4JR60</accession>
<reference evidence="1" key="1">
    <citation type="journal article" date="2020" name="mSystems">
        <title>Genome- and Community-Level Interaction Insights into Carbon Utilization and Element Cycling Functions of Hydrothermarchaeota in Hydrothermal Sediment.</title>
        <authorList>
            <person name="Zhou Z."/>
            <person name="Liu Y."/>
            <person name="Xu W."/>
            <person name="Pan J."/>
            <person name="Luo Z.H."/>
            <person name="Li M."/>
        </authorList>
    </citation>
    <scope>NUCLEOTIDE SEQUENCE [LARGE SCALE GENOMIC DNA]</scope>
    <source>
        <strain evidence="1">SpSt-711</strain>
    </source>
</reference>